<dbReference type="GeneID" id="96998393"/>
<comment type="similarity">
    <text evidence="2">Belongs to the CorA metal ion transporter (MIT) (TC 1.A.35) family.</text>
</comment>
<dbReference type="GO" id="GO:0016020">
    <property type="term" value="C:membrane"/>
    <property type="evidence" value="ECO:0007669"/>
    <property type="project" value="UniProtKB-SubCell"/>
</dbReference>
<evidence type="ECO:0000256" key="5">
    <source>
        <dbReference type="ARBA" id="ARBA00023136"/>
    </source>
</evidence>
<dbReference type="EMBL" id="AGEI01000011">
    <property type="protein sequence ID" value="EHR35694.1"/>
    <property type="molecule type" value="Genomic_DNA"/>
</dbReference>
<dbReference type="InterPro" id="IPR002523">
    <property type="entry name" value="MgTranspt_CorA/ZnTranspt_ZntB"/>
</dbReference>
<dbReference type="InterPro" id="IPR045863">
    <property type="entry name" value="CorA_TM1_TM2"/>
</dbReference>
<keyword evidence="4 6" id="KW-1133">Transmembrane helix</keyword>
<keyword evidence="3 6" id="KW-0812">Transmembrane</keyword>
<dbReference type="eggNOG" id="COG0598">
    <property type="taxonomic scope" value="Bacteria"/>
</dbReference>
<evidence type="ECO:0000256" key="3">
    <source>
        <dbReference type="ARBA" id="ARBA00022692"/>
    </source>
</evidence>
<evidence type="ECO:0000256" key="1">
    <source>
        <dbReference type="ARBA" id="ARBA00004141"/>
    </source>
</evidence>
<dbReference type="PANTHER" id="PTHR47891:SF1">
    <property type="entry name" value="CORA-MAGNESIUM AND COBALT TRANSPORTER"/>
    <property type="match status" value="1"/>
</dbReference>
<dbReference type="Gene3D" id="1.20.58.340">
    <property type="entry name" value="Magnesium transport protein CorA, transmembrane region"/>
    <property type="match status" value="2"/>
</dbReference>
<dbReference type="Gene3D" id="3.30.460.20">
    <property type="entry name" value="CorA soluble domain-like"/>
    <property type="match status" value="1"/>
</dbReference>
<evidence type="ECO:0000256" key="6">
    <source>
        <dbReference type="SAM" id="Phobius"/>
    </source>
</evidence>
<evidence type="ECO:0000313" key="7">
    <source>
        <dbReference type="EMBL" id="EHR35694.1"/>
    </source>
</evidence>
<dbReference type="CDD" id="cd12827">
    <property type="entry name" value="EcCorA_ZntB-like_u2"/>
    <property type="match status" value="1"/>
</dbReference>
<accession>H3NM24</accession>
<dbReference type="OrthoDB" id="9803416at2"/>
<feature type="transmembrane region" description="Helical" evidence="6">
    <location>
        <begin position="275"/>
        <end position="296"/>
    </location>
</feature>
<organism evidence="7 8">
    <name type="scientific">Helcococcus kunzii ATCC 51366</name>
    <dbReference type="NCBI Taxonomy" id="883114"/>
    <lineage>
        <taxon>Bacteria</taxon>
        <taxon>Bacillati</taxon>
        <taxon>Bacillota</taxon>
        <taxon>Tissierellia</taxon>
        <taxon>Tissierellales</taxon>
        <taxon>Peptoniphilaceae</taxon>
        <taxon>Helcococcus</taxon>
    </lineage>
</organism>
<evidence type="ECO:0008006" key="9">
    <source>
        <dbReference type="Google" id="ProtNLM"/>
    </source>
</evidence>
<dbReference type="InterPro" id="IPR047199">
    <property type="entry name" value="CorA-like"/>
</dbReference>
<reference evidence="7 8" key="1">
    <citation type="submission" date="2012-01" db="EMBL/GenBank/DDBJ databases">
        <title>The Genome Sequence of Helcococcus kunzii ATCC 51366.</title>
        <authorList>
            <consortium name="The Broad Institute Genome Sequencing Platform"/>
            <person name="Earl A."/>
            <person name="Ward D."/>
            <person name="Feldgarden M."/>
            <person name="Gevers D."/>
            <person name="Huys G."/>
            <person name="Young S.K."/>
            <person name="Zeng Q."/>
            <person name="Gargeya S."/>
            <person name="Fitzgerald M."/>
            <person name="Haas B."/>
            <person name="Abouelleil A."/>
            <person name="Alvarado L."/>
            <person name="Arachchi H.M."/>
            <person name="Berlin A."/>
            <person name="Chapman S.B."/>
            <person name="Gearin G."/>
            <person name="Goldberg J."/>
            <person name="Griggs A."/>
            <person name="Gujja S."/>
            <person name="Hansen M."/>
            <person name="Heiman D."/>
            <person name="Howarth C."/>
            <person name="Larimer J."/>
            <person name="Lui A."/>
            <person name="MacDonald P.J.P."/>
            <person name="McCowen C."/>
            <person name="Montmayeur A."/>
            <person name="Murphy C."/>
            <person name="Neiman D."/>
            <person name="Pearson M."/>
            <person name="Priest M."/>
            <person name="Roberts A."/>
            <person name="Saif S."/>
            <person name="Shea T."/>
            <person name="Sisk P."/>
            <person name="Stolte C."/>
            <person name="Sykes S."/>
            <person name="Wortman J."/>
            <person name="Nusbaum C."/>
            <person name="Birren B."/>
        </authorList>
    </citation>
    <scope>NUCLEOTIDE SEQUENCE [LARGE SCALE GENOMIC DNA]</scope>
    <source>
        <strain evidence="7 8">ATCC 51366</strain>
    </source>
</reference>
<keyword evidence="5 6" id="KW-0472">Membrane</keyword>
<comment type="caution">
    <text evidence="7">The sequence shown here is derived from an EMBL/GenBank/DDBJ whole genome shotgun (WGS) entry which is preliminary data.</text>
</comment>
<keyword evidence="8" id="KW-1185">Reference proteome</keyword>
<evidence type="ECO:0000313" key="8">
    <source>
        <dbReference type="Proteomes" id="UP000004191"/>
    </source>
</evidence>
<protein>
    <recommendedName>
        <fullName evidence="9">Magnesium and cobalt transporter CorA</fullName>
    </recommendedName>
</protein>
<dbReference type="GO" id="GO:0046873">
    <property type="term" value="F:metal ion transmembrane transporter activity"/>
    <property type="evidence" value="ECO:0007669"/>
    <property type="project" value="InterPro"/>
</dbReference>
<sequence length="305" mass="35452">MIKEIKTGKHFSWIIVEFDKQPDSQELFERFEIDDEIIEYAIDKNERAHIEYNPKEDEFLLIFNAINLEKQDNHYETIPVTFLVKNKKLFTIVDKESRYVIELMKNVLDEEDEDLSIFSFLFLSLDMITERYFPVLDDIDIEKDILNNKLRKNTTKSNLLALSDLSTGIVYLTSAANQNVTLLEQTRTNIIYRQFSEVEKEYLDSTIIEAKQLLSMNMVISQILEQLSGTYNNILNNNLNDIVTNMNIVSIILASLAVITGFFGMNVKLPLSNHASAWIFIIISSTLLGFLIYRVLKNFFSKDNK</sequence>
<feature type="transmembrane region" description="Helical" evidence="6">
    <location>
        <begin position="242"/>
        <end position="263"/>
    </location>
</feature>
<dbReference type="SUPFAM" id="SSF144083">
    <property type="entry name" value="Magnesium transport protein CorA, transmembrane region"/>
    <property type="match status" value="1"/>
</dbReference>
<gene>
    <name evidence="7" type="ORF">HMPREF9709_00385</name>
</gene>
<dbReference type="HOGENOM" id="CLU_007127_8_0_9"/>
<evidence type="ECO:0000256" key="2">
    <source>
        <dbReference type="ARBA" id="ARBA00009765"/>
    </source>
</evidence>
<dbReference type="PANTHER" id="PTHR47891">
    <property type="entry name" value="TRANSPORTER-RELATED"/>
    <property type="match status" value="1"/>
</dbReference>
<dbReference type="SUPFAM" id="SSF143865">
    <property type="entry name" value="CorA soluble domain-like"/>
    <property type="match status" value="1"/>
</dbReference>
<dbReference type="Proteomes" id="UP000004191">
    <property type="component" value="Unassembled WGS sequence"/>
</dbReference>
<comment type="subcellular location">
    <subcellularLocation>
        <location evidence="1">Membrane</location>
        <topology evidence="1">Multi-pass membrane protein</topology>
    </subcellularLocation>
</comment>
<dbReference type="InterPro" id="IPR045861">
    <property type="entry name" value="CorA_cytoplasmic_dom"/>
</dbReference>
<dbReference type="RefSeq" id="WP_005397438.1">
    <property type="nucleotide sequence ID" value="NZ_JH601088.1"/>
</dbReference>
<dbReference type="AlphaFoldDB" id="H3NM24"/>
<dbReference type="Pfam" id="PF01544">
    <property type="entry name" value="CorA"/>
    <property type="match status" value="1"/>
</dbReference>
<proteinExistence type="inferred from homology"/>
<evidence type="ECO:0000256" key="4">
    <source>
        <dbReference type="ARBA" id="ARBA00022989"/>
    </source>
</evidence>
<dbReference type="STRING" id="883114.HMPREF9709_00385"/>
<name>H3NM24_9FIRM</name>